<feature type="signal peptide" evidence="1">
    <location>
        <begin position="1"/>
        <end position="18"/>
    </location>
</feature>
<dbReference type="Gene3D" id="2.30.180.10">
    <property type="entry name" value="FAS1 domain"/>
    <property type="match status" value="1"/>
</dbReference>
<dbReference type="InterPro" id="IPR036378">
    <property type="entry name" value="FAS1_dom_sf"/>
</dbReference>
<protein>
    <submittedName>
        <fullName evidence="3">Actin-related protein Arp2/3 complex, subunit ARPC4</fullName>
    </submittedName>
</protein>
<accession>M9LRQ1</accession>
<name>M9LRQ1_PSEA3</name>
<dbReference type="Pfam" id="PF02469">
    <property type="entry name" value="Fasciclin"/>
    <property type="match status" value="1"/>
</dbReference>
<dbReference type="SUPFAM" id="SSF82153">
    <property type="entry name" value="FAS1 domain"/>
    <property type="match status" value="1"/>
</dbReference>
<gene>
    <name evidence="3" type="ORF">PANT_18d00111</name>
</gene>
<proteinExistence type="predicted"/>
<sequence>MLKASVALLALASSLVGARSTSRRPLSYAPEPQDVYVAPTNMSTTTLLDFVKSRPELSTLLGHLQQSAGFEKAFQTEPTWAFTFFAPSNDAFENLGEYYRSFLATPRGKWWFGNQIMSHYVPNTCHAPSPKSCLIGACELRREFFGDGASSEMTPNGVGEIAGNALPSAYVGDVGLRSSEGAG</sequence>
<evidence type="ECO:0000313" key="3">
    <source>
        <dbReference type="EMBL" id="GAC75876.1"/>
    </source>
</evidence>
<dbReference type="Proteomes" id="UP000011976">
    <property type="component" value="Unassembled WGS sequence"/>
</dbReference>
<reference evidence="4" key="1">
    <citation type="journal article" date="2013" name="Genome Announc.">
        <title>Genome sequence of the basidiomycetous yeast Pseudozyma antarctica T-34, a producer of the glycolipid biosurfactants mannosylerythritol lipids.</title>
        <authorList>
            <person name="Morita T."/>
            <person name="Koike H."/>
            <person name="Koyama Y."/>
            <person name="Hagiwara H."/>
            <person name="Ito E."/>
            <person name="Fukuoka T."/>
            <person name="Imura T."/>
            <person name="Machida M."/>
            <person name="Kitamoto D."/>
        </authorList>
    </citation>
    <scope>NUCLEOTIDE SEQUENCE [LARGE SCALE GENOMIC DNA]</scope>
    <source>
        <strain evidence="4">T-34</strain>
    </source>
</reference>
<dbReference type="PROSITE" id="PS50213">
    <property type="entry name" value="FAS1"/>
    <property type="match status" value="1"/>
</dbReference>
<evidence type="ECO:0000313" key="4">
    <source>
        <dbReference type="Proteomes" id="UP000011976"/>
    </source>
</evidence>
<feature type="chain" id="PRO_5004100331" evidence="1">
    <location>
        <begin position="19"/>
        <end position="183"/>
    </location>
</feature>
<evidence type="ECO:0000256" key="1">
    <source>
        <dbReference type="SAM" id="SignalP"/>
    </source>
</evidence>
<organism evidence="3 4">
    <name type="scientific">Pseudozyma antarctica (strain T-34)</name>
    <name type="common">Yeast</name>
    <name type="synonym">Candida antarctica</name>
    <dbReference type="NCBI Taxonomy" id="1151754"/>
    <lineage>
        <taxon>Eukaryota</taxon>
        <taxon>Fungi</taxon>
        <taxon>Dikarya</taxon>
        <taxon>Basidiomycota</taxon>
        <taxon>Ustilaginomycotina</taxon>
        <taxon>Ustilaginomycetes</taxon>
        <taxon>Ustilaginales</taxon>
        <taxon>Ustilaginaceae</taxon>
        <taxon>Moesziomyces</taxon>
    </lineage>
</organism>
<dbReference type="EMBL" id="DF196784">
    <property type="protein sequence ID" value="GAC75876.1"/>
    <property type="molecule type" value="Genomic_DNA"/>
</dbReference>
<dbReference type="InterPro" id="IPR000782">
    <property type="entry name" value="FAS1_domain"/>
</dbReference>
<dbReference type="AlphaFoldDB" id="M9LRQ1"/>
<evidence type="ECO:0000259" key="2">
    <source>
        <dbReference type="PROSITE" id="PS50213"/>
    </source>
</evidence>
<feature type="domain" description="FAS1" evidence="2">
    <location>
        <begin position="44"/>
        <end position="123"/>
    </location>
</feature>
<keyword evidence="1" id="KW-0732">Signal</keyword>